<organism evidence="2 3">
    <name type="scientific">Sorghum bicolor</name>
    <name type="common">Sorghum</name>
    <name type="synonym">Sorghum vulgare</name>
    <dbReference type="NCBI Taxonomy" id="4558"/>
    <lineage>
        <taxon>Eukaryota</taxon>
        <taxon>Viridiplantae</taxon>
        <taxon>Streptophyta</taxon>
        <taxon>Embryophyta</taxon>
        <taxon>Tracheophyta</taxon>
        <taxon>Spermatophyta</taxon>
        <taxon>Magnoliopsida</taxon>
        <taxon>Liliopsida</taxon>
        <taxon>Poales</taxon>
        <taxon>Poaceae</taxon>
        <taxon>PACMAD clade</taxon>
        <taxon>Panicoideae</taxon>
        <taxon>Andropogonodae</taxon>
        <taxon>Andropogoneae</taxon>
        <taxon>Sorghinae</taxon>
        <taxon>Sorghum</taxon>
    </lineage>
</organism>
<evidence type="ECO:0000313" key="3">
    <source>
        <dbReference type="Proteomes" id="UP000807115"/>
    </source>
</evidence>
<name>A0A921Q6S7_SORBI</name>
<evidence type="ECO:0000313" key="2">
    <source>
        <dbReference type="EMBL" id="KAG0516347.1"/>
    </source>
</evidence>
<dbReference type="Proteomes" id="UP000807115">
    <property type="component" value="Chromosome 10"/>
</dbReference>
<sequence length="160" mass="17035">MFTWTCAMDAMRRARSSNLRLPLLPLGRLVRTEESPARAQQKPEVEVVEIRGRDRQGGTKNRLLASQKTNSAGKGGEMEKSAGAGRKTRRRGTGGASPARKAEGNGNGNGEREREREGRNGMRFLGGGGTGEGRGGEGRRATSGAGPTCQDRNFPEGPGI</sequence>
<accession>A0A921Q6S7</accession>
<gene>
    <name evidence="2" type="ORF">BDA96_10G354200</name>
</gene>
<dbReference type="EMBL" id="CM027689">
    <property type="protein sequence ID" value="KAG0516347.1"/>
    <property type="molecule type" value="Genomic_DNA"/>
</dbReference>
<protein>
    <submittedName>
        <fullName evidence="2">Uncharacterized protein</fullName>
    </submittedName>
</protein>
<feature type="region of interest" description="Disordered" evidence="1">
    <location>
        <begin position="33"/>
        <end position="160"/>
    </location>
</feature>
<comment type="caution">
    <text evidence="2">The sequence shown here is derived from an EMBL/GenBank/DDBJ whole genome shotgun (WGS) entry which is preliminary data.</text>
</comment>
<evidence type="ECO:0000256" key="1">
    <source>
        <dbReference type="SAM" id="MobiDB-lite"/>
    </source>
</evidence>
<feature type="compositionally biased region" description="Basic and acidic residues" evidence="1">
    <location>
        <begin position="110"/>
        <end position="120"/>
    </location>
</feature>
<dbReference type="AlphaFoldDB" id="A0A921Q6S7"/>
<proteinExistence type="predicted"/>
<feature type="compositionally biased region" description="Gly residues" evidence="1">
    <location>
        <begin position="124"/>
        <end position="133"/>
    </location>
</feature>
<reference evidence="2" key="2">
    <citation type="submission" date="2020-10" db="EMBL/GenBank/DDBJ databases">
        <authorList>
            <person name="Cooper E.A."/>
            <person name="Brenton Z.W."/>
            <person name="Flinn B.S."/>
            <person name="Jenkins J."/>
            <person name="Shu S."/>
            <person name="Flowers D."/>
            <person name="Luo F."/>
            <person name="Wang Y."/>
            <person name="Xia P."/>
            <person name="Barry K."/>
            <person name="Daum C."/>
            <person name="Lipzen A."/>
            <person name="Yoshinaga Y."/>
            <person name="Schmutz J."/>
            <person name="Saski C."/>
            <person name="Vermerris W."/>
            <person name="Kresovich S."/>
        </authorList>
    </citation>
    <scope>NUCLEOTIDE SEQUENCE</scope>
</reference>
<reference evidence="2" key="1">
    <citation type="journal article" date="2019" name="BMC Genomics">
        <title>A new reference genome for Sorghum bicolor reveals high levels of sequence similarity between sweet and grain genotypes: implications for the genetics of sugar metabolism.</title>
        <authorList>
            <person name="Cooper E.A."/>
            <person name="Brenton Z.W."/>
            <person name="Flinn B.S."/>
            <person name="Jenkins J."/>
            <person name="Shu S."/>
            <person name="Flowers D."/>
            <person name="Luo F."/>
            <person name="Wang Y."/>
            <person name="Xia P."/>
            <person name="Barry K."/>
            <person name="Daum C."/>
            <person name="Lipzen A."/>
            <person name="Yoshinaga Y."/>
            <person name="Schmutz J."/>
            <person name="Saski C."/>
            <person name="Vermerris W."/>
            <person name="Kresovich S."/>
        </authorList>
    </citation>
    <scope>NUCLEOTIDE SEQUENCE</scope>
</reference>
<feature type="compositionally biased region" description="Basic and acidic residues" evidence="1">
    <location>
        <begin position="33"/>
        <end position="57"/>
    </location>
</feature>